<evidence type="ECO:0000256" key="4">
    <source>
        <dbReference type="ARBA" id="ARBA00023136"/>
    </source>
</evidence>
<reference evidence="5" key="1">
    <citation type="journal article" date="2021" name="Nat. Microbiol.">
        <title>Cocultivation of an ultrasmall environmental parasitic bacterium with lytic ability against bacteria associated with wastewater foams.</title>
        <authorList>
            <person name="Batinovic S."/>
            <person name="Rose J.J.A."/>
            <person name="Ratcliffe J."/>
            <person name="Seviour R.J."/>
            <person name="Petrovski S."/>
        </authorList>
    </citation>
    <scope>NUCLEOTIDE SEQUENCE</scope>
    <source>
        <strain evidence="5">CON44</strain>
    </source>
</reference>
<dbReference type="EMBL" id="CP045810">
    <property type="protein sequence ID" value="QHN39742.1"/>
    <property type="molecule type" value="Genomic_DNA"/>
</dbReference>
<evidence type="ECO:0000256" key="1">
    <source>
        <dbReference type="ARBA" id="ARBA00004141"/>
    </source>
</evidence>
<keyword evidence="3" id="KW-1133">Transmembrane helix</keyword>
<dbReference type="RefSeq" id="WP_005181887.1">
    <property type="nucleotide sequence ID" value="NZ_CP045804.1"/>
</dbReference>
<evidence type="ECO:0000256" key="3">
    <source>
        <dbReference type="ARBA" id="ARBA00022989"/>
    </source>
</evidence>
<dbReference type="Pfam" id="PF13564">
    <property type="entry name" value="DoxX_2"/>
    <property type="match status" value="1"/>
</dbReference>
<keyword evidence="2" id="KW-0812">Transmembrane</keyword>
<dbReference type="AlphaFoldDB" id="A0A857LMH9"/>
<sequence>MLIATWIITGIVAAINLAAGGGKASTPWPQLQDKMPWTTTTGKGPAYFAAWSEVVGAVGAIVPLILAHTVDGWEWAGWVSFAAVLGLTVIQVLAIGLHAKLKEFKALPVNVVLLGLGVASMVLIAVTL</sequence>
<name>A0A857LMH9_9ACTN</name>
<comment type="subcellular location">
    <subcellularLocation>
        <location evidence="1">Membrane</location>
        <topology evidence="1">Multi-pass membrane protein</topology>
    </subcellularLocation>
</comment>
<evidence type="ECO:0000256" key="2">
    <source>
        <dbReference type="ARBA" id="ARBA00022692"/>
    </source>
</evidence>
<organism evidence="5">
    <name type="scientific">Gordonia amarae</name>
    <dbReference type="NCBI Taxonomy" id="36821"/>
    <lineage>
        <taxon>Bacteria</taxon>
        <taxon>Bacillati</taxon>
        <taxon>Actinomycetota</taxon>
        <taxon>Actinomycetes</taxon>
        <taxon>Mycobacteriales</taxon>
        <taxon>Gordoniaceae</taxon>
        <taxon>Gordonia</taxon>
    </lineage>
</organism>
<keyword evidence="4" id="KW-0472">Membrane</keyword>
<evidence type="ECO:0000313" key="5">
    <source>
        <dbReference type="EMBL" id="QHN39742.1"/>
    </source>
</evidence>
<protein>
    <submittedName>
        <fullName evidence="5">Uncharacterized protein</fullName>
    </submittedName>
</protein>
<gene>
    <name evidence="5" type="ORF">GII30_11705</name>
</gene>
<proteinExistence type="predicted"/>
<accession>A0A857LMH9</accession>
<dbReference type="GO" id="GO:0016020">
    <property type="term" value="C:membrane"/>
    <property type="evidence" value="ECO:0007669"/>
    <property type="project" value="UniProtKB-SubCell"/>
</dbReference>
<dbReference type="InterPro" id="IPR032808">
    <property type="entry name" value="DoxX"/>
</dbReference>